<dbReference type="Pfam" id="PF13426">
    <property type="entry name" value="PAS_9"/>
    <property type="match status" value="1"/>
</dbReference>
<dbReference type="InterPro" id="IPR029016">
    <property type="entry name" value="GAF-like_dom_sf"/>
</dbReference>
<proteinExistence type="predicted"/>
<accession>A0A9Y1BIP8</accession>
<dbReference type="InterPro" id="IPR003018">
    <property type="entry name" value="GAF"/>
</dbReference>
<dbReference type="EMBL" id="CP084166">
    <property type="protein sequence ID" value="UJG39774.1"/>
    <property type="molecule type" value="Genomic_DNA"/>
</dbReference>
<dbReference type="InterPro" id="IPR000014">
    <property type="entry name" value="PAS"/>
</dbReference>
<dbReference type="Gene3D" id="3.30.450.40">
    <property type="match status" value="2"/>
</dbReference>
<protein>
    <submittedName>
        <fullName evidence="2">GAF domain-containing protein</fullName>
    </submittedName>
</protein>
<dbReference type="Proteomes" id="UP001201020">
    <property type="component" value="Chromosome"/>
</dbReference>
<sequence>MKKEERLEIDIFENSENGIGIADKENKFIYVNKAVCNLFSYTKEEFLEGKIKVSDLFPKIYLKNPAEKEFVPLTEYEMLTKNGEFINIAVSISKIANSELKLLIFQDMSIINEAKRLGLLEIINYAKKNIGIIHYAFEKTGPELIAGVDTENYSEEVIRALQSMGLYYMTAIQNKKGLFGPLPLPVKEEDYLAIVYSYEIEAKEEEIDKRLKQRKPCLITIVFPRVIESLLSNRRYIRETISEVITANHHSTMDIQSIKNTLSKIKTNLFKNIEKQKEENTFERKVVQINQFITSFSDVKINEQLYSRILKMAKKICDFKRISILLMDYQVNGLRVVEASGYEENIIDMIIDIDAKSIVARAARTRQTQNIQNVQKDKDYIMVDPSVLSELAVPVISPVNDKTVGVINIESEMEKAFNQEDVILFEMLAEKIALVLAIEETETKYLSLLNVLSFIVETEELNYKELIGRIGEFLKKALGIKCAALFMTEKENKKILRMEAITGYEKIPEKLKEVSLEDEKAVVAKCAREKKALNIGNVKEIDYYLGINEKIKSEIAIPIIHKGELLGVLNAKSERENAFSKTEEKLFLIIGELISFAKLITDLREKNKKNRNEEKV</sequence>
<dbReference type="PROSITE" id="PS50112">
    <property type="entry name" value="PAS"/>
    <property type="match status" value="1"/>
</dbReference>
<dbReference type="SMART" id="SM00091">
    <property type="entry name" value="PAS"/>
    <property type="match status" value="1"/>
</dbReference>
<dbReference type="AlphaFoldDB" id="A0A9Y1BIP8"/>
<reference evidence="2" key="1">
    <citation type="journal article" date="2022" name="Nat. Microbiol.">
        <title>Unique mobile elements and scalable gene flow at the prokaryote-eukaryote boundary revealed by circularized Asgard archaea genomes.</title>
        <authorList>
            <person name="Wu F."/>
            <person name="Speth D.R."/>
            <person name="Philosof A."/>
            <person name="Cremiere A."/>
            <person name="Narayanan A."/>
            <person name="Barco R.A."/>
            <person name="Connon S.A."/>
            <person name="Amend J.P."/>
            <person name="Antoshechkin I.A."/>
            <person name="Orphan V.J."/>
        </authorList>
    </citation>
    <scope>NUCLEOTIDE SEQUENCE</scope>
    <source>
        <strain evidence="2">PM71</strain>
    </source>
</reference>
<dbReference type="CDD" id="cd00130">
    <property type="entry name" value="PAS"/>
    <property type="match status" value="1"/>
</dbReference>
<dbReference type="NCBIfam" id="TIGR00229">
    <property type="entry name" value="sensory_box"/>
    <property type="match status" value="1"/>
</dbReference>
<evidence type="ECO:0000313" key="2">
    <source>
        <dbReference type="EMBL" id="UJG39774.1"/>
    </source>
</evidence>
<dbReference type="Pfam" id="PF13185">
    <property type="entry name" value="GAF_2"/>
    <property type="match status" value="2"/>
</dbReference>
<evidence type="ECO:0000259" key="1">
    <source>
        <dbReference type="PROSITE" id="PS50112"/>
    </source>
</evidence>
<organism evidence="2">
    <name type="scientific">Candidatus Heimdallarchaeum aukensis</name>
    <dbReference type="NCBI Taxonomy" id="2876573"/>
    <lineage>
        <taxon>Archaea</taxon>
        <taxon>Promethearchaeati</taxon>
        <taxon>Candidatus Heimdallarchaeota</taxon>
        <taxon>Candidatus Heimdallarchaeia (ex Rinke et al. 2021) (nom. nud.)</taxon>
        <taxon>Candidatus Heimdallarchaeales</taxon>
        <taxon>Candidatus Heimdallarchaeaceae</taxon>
        <taxon>Candidatus Heimdallarchaeum</taxon>
    </lineage>
</organism>
<dbReference type="SUPFAM" id="SSF55785">
    <property type="entry name" value="PYP-like sensor domain (PAS domain)"/>
    <property type="match status" value="1"/>
</dbReference>
<dbReference type="Gene3D" id="3.30.450.20">
    <property type="entry name" value="PAS domain"/>
    <property type="match status" value="1"/>
</dbReference>
<dbReference type="InterPro" id="IPR035965">
    <property type="entry name" value="PAS-like_dom_sf"/>
</dbReference>
<dbReference type="SMART" id="SM00065">
    <property type="entry name" value="GAF"/>
    <property type="match status" value="2"/>
</dbReference>
<dbReference type="SUPFAM" id="SSF55781">
    <property type="entry name" value="GAF domain-like"/>
    <property type="match status" value="2"/>
</dbReference>
<gene>
    <name evidence="2" type="ORF">K9W45_07865</name>
</gene>
<name>A0A9Y1BIP8_9ARCH</name>
<feature type="domain" description="PAS" evidence="1">
    <location>
        <begin position="4"/>
        <end position="47"/>
    </location>
</feature>